<dbReference type="FunFam" id="1.20.58.760:FF:000003">
    <property type="entry name" value="AFG3-like AAA ATPase 2"/>
    <property type="match status" value="1"/>
</dbReference>
<dbReference type="AlphaFoldDB" id="A0A1G9LWM8"/>
<evidence type="ECO:0000313" key="18">
    <source>
        <dbReference type="EMBL" id="SDL66512.1"/>
    </source>
</evidence>
<dbReference type="Gene3D" id="1.20.58.760">
    <property type="entry name" value="Peptidase M41"/>
    <property type="match status" value="1"/>
</dbReference>
<dbReference type="EC" id="3.4.24.-" evidence="14"/>
<dbReference type="InterPro" id="IPR011546">
    <property type="entry name" value="Pept_M41_FtsH_extracell"/>
</dbReference>
<evidence type="ECO:0000256" key="8">
    <source>
        <dbReference type="ARBA" id="ARBA00022801"/>
    </source>
</evidence>
<keyword evidence="13 14" id="KW-0472">Membrane</keyword>
<evidence type="ECO:0000256" key="12">
    <source>
        <dbReference type="ARBA" id="ARBA00023049"/>
    </source>
</evidence>
<dbReference type="GO" id="GO:0008270">
    <property type="term" value="F:zinc ion binding"/>
    <property type="evidence" value="ECO:0007669"/>
    <property type="project" value="UniProtKB-UniRule"/>
</dbReference>
<dbReference type="PANTHER" id="PTHR43655:SF2">
    <property type="entry name" value="AFG3 LIKE MATRIX AAA PEPTIDASE SUBUNIT 2, ISOFORM A"/>
    <property type="match status" value="1"/>
</dbReference>
<evidence type="ECO:0000313" key="19">
    <source>
        <dbReference type="Proteomes" id="UP000198510"/>
    </source>
</evidence>
<evidence type="ECO:0000256" key="4">
    <source>
        <dbReference type="ARBA" id="ARBA00022670"/>
    </source>
</evidence>
<accession>A0A1G9LWM8</accession>
<evidence type="ECO:0000259" key="17">
    <source>
        <dbReference type="SMART" id="SM00382"/>
    </source>
</evidence>
<dbReference type="NCBIfam" id="TIGR01241">
    <property type="entry name" value="FtsH_fam"/>
    <property type="match status" value="1"/>
</dbReference>
<dbReference type="PROSITE" id="PS00674">
    <property type="entry name" value="AAA"/>
    <property type="match status" value="1"/>
</dbReference>
<keyword evidence="7 14" id="KW-0547">Nucleotide-binding</keyword>
<keyword evidence="6 14" id="KW-0479">Metal-binding</keyword>
<dbReference type="OrthoDB" id="9809379at2"/>
<feature type="transmembrane region" description="Helical" evidence="14">
    <location>
        <begin position="144"/>
        <end position="161"/>
    </location>
</feature>
<comment type="similarity">
    <text evidence="2 14">In the C-terminal section; belongs to the peptidase M41 family.</text>
</comment>
<dbReference type="PANTHER" id="PTHR43655">
    <property type="entry name" value="ATP-DEPENDENT PROTEASE"/>
    <property type="match status" value="1"/>
</dbReference>
<gene>
    <name evidence="14" type="primary">ftsH</name>
    <name evidence="18" type="ORF">SAMN05421823_107195</name>
</gene>
<keyword evidence="8 14" id="KW-0378">Hydrolase</keyword>
<keyword evidence="4 14" id="KW-0645">Protease</keyword>
<dbReference type="Gene3D" id="3.40.50.300">
    <property type="entry name" value="P-loop containing nucleotide triphosphate hydrolases"/>
    <property type="match status" value="1"/>
</dbReference>
<feature type="binding site" evidence="14">
    <location>
        <position position="534"/>
    </location>
    <ligand>
        <name>Zn(2+)</name>
        <dbReference type="ChEBI" id="CHEBI:29105"/>
        <note>catalytic</note>
    </ligand>
</feature>
<dbReference type="SUPFAM" id="SSF52540">
    <property type="entry name" value="P-loop containing nucleoside triphosphate hydrolases"/>
    <property type="match status" value="1"/>
</dbReference>
<dbReference type="GO" id="GO:0016887">
    <property type="term" value="F:ATP hydrolysis activity"/>
    <property type="evidence" value="ECO:0007669"/>
    <property type="project" value="UniProtKB-UniRule"/>
</dbReference>
<dbReference type="RefSeq" id="WP_089684570.1">
    <property type="nucleotide sequence ID" value="NZ_FNFO01000007.1"/>
</dbReference>
<dbReference type="InterPro" id="IPR003593">
    <property type="entry name" value="AAA+_ATPase"/>
</dbReference>
<dbReference type="FunFam" id="3.40.50.300:FF:000001">
    <property type="entry name" value="ATP-dependent zinc metalloprotease FtsH"/>
    <property type="match status" value="1"/>
</dbReference>
<keyword evidence="19" id="KW-1185">Reference proteome</keyword>
<dbReference type="Proteomes" id="UP000198510">
    <property type="component" value="Unassembled WGS sequence"/>
</dbReference>
<dbReference type="InterPro" id="IPR003960">
    <property type="entry name" value="ATPase_AAA_CS"/>
</dbReference>
<keyword evidence="10 14" id="KW-0067">ATP-binding</keyword>
<dbReference type="Pfam" id="PF00004">
    <property type="entry name" value="AAA"/>
    <property type="match status" value="1"/>
</dbReference>
<dbReference type="Gene3D" id="1.10.8.60">
    <property type="match status" value="1"/>
</dbReference>
<feature type="binding site" evidence="14">
    <location>
        <position position="458"/>
    </location>
    <ligand>
        <name>Zn(2+)</name>
        <dbReference type="ChEBI" id="CHEBI:29105"/>
        <note>catalytic</note>
    </ligand>
</feature>
<dbReference type="Pfam" id="PF06480">
    <property type="entry name" value="FtsH_ext"/>
    <property type="match status" value="1"/>
</dbReference>
<name>A0A1G9LWM8_9BACT</name>
<protein>
    <recommendedName>
        <fullName evidence="14">ATP-dependent zinc metalloprotease FtsH</fullName>
        <ecNumber evidence="14">3.4.24.-</ecNumber>
    </recommendedName>
</protein>
<dbReference type="CDD" id="cd19501">
    <property type="entry name" value="RecA-like_FtsH"/>
    <property type="match status" value="1"/>
</dbReference>
<dbReference type="InterPro" id="IPR003959">
    <property type="entry name" value="ATPase_AAA_core"/>
</dbReference>
<dbReference type="FunFam" id="1.10.8.60:FF:000019">
    <property type="entry name" value="AFG3-like AAA ATPase 2"/>
    <property type="match status" value="1"/>
</dbReference>
<dbReference type="InterPro" id="IPR005936">
    <property type="entry name" value="FtsH"/>
</dbReference>
<evidence type="ECO:0000256" key="6">
    <source>
        <dbReference type="ARBA" id="ARBA00022723"/>
    </source>
</evidence>
<dbReference type="InterPro" id="IPR000642">
    <property type="entry name" value="Peptidase_M41"/>
</dbReference>
<dbReference type="Pfam" id="PF17862">
    <property type="entry name" value="AAA_lid_3"/>
    <property type="match status" value="1"/>
</dbReference>
<comment type="similarity">
    <text evidence="3">In the N-terminal section; belongs to the AAA ATPase family.</text>
</comment>
<evidence type="ECO:0000256" key="14">
    <source>
        <dbReference type="HAMAP-Rule" id="MF_01458"/>
    </source>
</evidence>
<comment type="cofactor">
    <cofactor evidence="14">
        <name>Zn(2+)</name>
        <dbReference type="ChEBI" id="CHEBI:29105"/>
    </cofactor>
    <text evidence="14">Binds 1 zinc ion per subunit.</text>
</comment>
<evidence type="ECO:0000256" key="10">
    <source>
        <dbReference type="ARBA" id="ARBA00022840"/>
    </source>
</evidence>
<reference evidence="18 19" key="1">
    <citation type="submission" date="2016-10" db="EMBL/GenBank/DDBJ databases">
        <authorList>
            <person name="de Groot N.N."/>
        </authorList>
    </citation>
    <scope>NUCLEOTIDE SEQUENCE [LARGE SCALE GENOMIC DNA]</scope>
    <source>
        <strain evidence="18 19">DSM 25186</strain>
    </source>
</reference>
<dbReference type="GO" id="GO:0030163">
    <property type="term" value="P:protein catabolic process"/>
    <property type="evidence" value="ECO:0007669"/>
    <property type="project" value="UniProtKB-UniRule"/>
</dbReference>
<evidence type="ECO:0000256" key="3">
    <source>
        <dbReference type="ARBA" id="ARBA00010550"/>
    </source>
</evidence>
<dbReference type="GO" id="GO:0004222">
    <property type="term" value="F:metalloendopeptidase activity"/>
    <property type="evidence" value="ECO:0007669"/>
    <property type="project" value="InterPro"/>
</dbReference>
<dbReference type="GO" id="GO:0005886">
    <property type="term" value="C:plasma membrane"/>
    <property type="evidence" value="ECO:0007669"/>
    <property type="project" value="UniProtKB-SubCell"/>
</dbReference>
<evidence type="ECO:0000256" key="5">
    <source>
        <dbReference type="ARBA" id="ARBA00022692"/>
    </source>
</evidence>
<feature type="binding site" evidence="14">
    <location>
        <position position="462"/>
    </location>
    <ligand>
        <name>Zn(2+)</name>
        <dbReference type="ChEBI" id="CHEBI:29105"/>
        <note>catalytic</note>
    </ligand>
</feature>
<evidence type="ECO:0000256" key="13">
    <source>
        <dbReference type="ARBA" id="ARBA00023136"/>
    </source>
</evidence>
<feature type="active site" evidence="14">
    <location>
        <position position="459"/>
    </location>
</feature>
<keyword evidence="18" id="KW-0132">Cell division</keyword>
<dbReference type="EMBL" id="FNFO01000007">
    <property type="protein sequence ID" value="SDL66512.1"/>
    <property type="molecule type" value="Genomic_DNA"/>
</dbReference>
<evidence type="ECO:0000256" key="2">
    <source>
        <dbReference type="ARBA" id="ARBA00010044"/>
    </source>
</evidence>
<dbReference type="HAMAP" id="MF_01458">
    <property type="entry name" value="FtsH"/>
    <property type="match status" value="1"/>
</dbReference>
<dbReference type="GO" id="GO:0006508">
    <property type="term" value="P:proteolysis"/>
    <property type="evidence" value="ECO:0007669"/>
    <property type="project" value="UniProtKB-KW"/>
</dbReference>
<dbReference type="SUPFAM" id="SSF140990">
    <property type="entry name" value="FtsH protease domain-like"/>
    <property type="match status" value="1"/>
</dbReference>
<comment type="function">
    <text evidence="14">Acts as a processive, ATP-dependent zinc metallopeptidase for both cytoplasmic and membrane proteins. Plays a role in the quality control of integral membrane proteins.</text>
</comment>
<dbReference type="Gene3D" id="3.40.1690.20">
    <property type="match status" value="1"/>
</dbReference>
<dbReference type="InterPro" id="IPR041569">
    <property type="entry name" value="AAA_lid_3"/>
</dbReference>
<keyword evidence="5 14" id="KW-0812">Transmembrane</keyword>
<keyword evidence="14" id="KW-1003">Cell membrane</keyword>
<feature type="compositionally biased region" description="Polar residues" evidence="16">
    <location>
        <begin position="691"/>
        <end position="701"/>
    </location>
</feature>
<keyword evidence="12 14" id="KW-0482">Metalloprotease</keyword>
<keyword evidence="9 14" id="KW-0862">Zinc</keyword>
<evidence type="ECO:0000256" key="9">
    <source>
        <dbReference type="ARBA" id="ARBA00022833"/>
    </source>
</evidence>
<dbReference type="InterPro" id="IPR027417">
    <property type="entry name" value="P-loop_NTPase"/>
</dbReference>
<sequence>MSDRNRKKKFLPNPPQKPNYQIWIIAALVLLIFGVSWLNRSTSTIEITQRRFENMYLSGDVKKVDIINREIVEVTLKDSALENEKYRKELSESRPFALYQGPHYSFRVDLETFLADYGKLEAQVPPDQQIGYRLEVRHNLTEQFFTWGIFLLLLFGFWFLMRRMTTGGAGGQIFNIGKSRAALFDAENKVKITFADVAGLEEAKEEVKEIVDFLQAPGKFTKLGGKIPKGALLVGPPGTGKTLLAKAVAGEAGVPFFSLSGSDFVEMFVGVGAARVRDLFKQAKEKAPCIIFIDEIDAIGRSRGKGQMPGSNDERENTLNSLLVEMDGFATDSGVIILAATNRPDILDSALLRPGRFDRQISIDKPDIVGREAIFRVHMKPLKLASDIDAKKIAAQTPGFAGAEIANVCNEAALIAARRNKDRIDMQDFQDAIDRVIGGLEKKNKIISPEEKEIVAYHEAGHAVAGWFLEHADPLVKVSIVPRGVAALGYAQYLPKEQFLYTTEQLLDEMCMALGGRAAEDIIFGKISTGALSDLERITKMAYGIVTMYGMNDKIGNVSYYDSKQSEYNFNKPYSEDTARTIDEEVRKIISAAYERTKQLLLDKRHELETVAQELLKREIIFQNDLEKLIGKRPFAHQTNYQKFTEGLTGSESAGHPPTPSLVNGHKKEEEGAEKKSEENEKNSADDETSQDASSVKATKE</sequence>
<comment type="similarity">
    <text evidence="14">In the central section; belongs to the AAA ATPase family.</text>
</comment>
<proteinExistence type="inferred from homology"/>
<keyword evidence="11 14" id="KW-1133">Transmembrane helix</keyword>
<feature type="region of interest" description="Disordered" evidence="16">
    <location>
        <begin position="647"/>
        <end position="701"/>
    </location>
</feature>
<dbReference type="GO" id="GO:0051301">
    <property type="term" value="P:cell division"/>
    <property type="evidence" value="ECO:0007669"/>
    <property type="project" value="UniProtKB-KW"/>
</dbReference>
<feature type="compositionally biased region" description="Basic and acidic residues" evidence="16">
    <location>
        <begin position="666"/>
        <end position="685"/>
    </location>
</feature>
<evidence type="ECO:0000256" key="11">
    <source>
        <dbReference type="ARBA" id="ARBA00022989"/>
    </source>
</evidence>
<comment type="subcellular location">
    <subcellularLocation>
        <location evidence="14">Cell membrane</location>
        <topology evidence="14">Multi-pass membrane protein</topology>
        <orientation evidence="14">Cytoplasmic side</orientation>
    </subcellularLocation>
    <subcellularLocation>
        <location evidence="1">Membrane</location>
        <topology evidence="1">Multi-pass membrane protein</topology>
    </subcellularLocation>
</comment>
<feature type="domain" description="AAA+ ATPase" evidence="17">
    <location>
        <begin position="227"/>
        <end position="367"/>
    </location>
</feature>
<evidence type="ECO:0000256" key="16">
    <source>
        <dbReference type="SAM" id="MobiDB-lite"/>
    </source>
</evidence>
<evidence type="ECO:0000256" key="7">
    <source>
        <dbReference type="ARBA" id="ARBA00022741"/>
    </source>
</evidence>
<comment type="similarity">
    <text evidence="15">Belongs to the AAA ATPase family.</text>
</comment>
<evidence type="ECO:0000256" key="15">
    <source>
        <dbReference type="RuleBase" id="RU003651"/>
    </source>
</evidence>
<dbReference type="STRING" id="1075417.SAMN05421823_107195"/>
<dbReference type="InterPro" id="IPR037219">
    <property type="entry name" value="Peptidase_M41-like"/>
</dbReference>
<evidence type="ECO:0000256" key="1">
    <source>
        <dbReference type="ARBA" id="ARBA00004141"/>
    </source>
</evidence>
<dbReference type="GO" id="GO:0005524">
    <property type="term" value="F:ATP binding"/>
    <property type="evidence" value="ECO:0007669"/>
    <property type="project" value="UniProtKB-UniRule"/>
</dbReference>
<organism evidence="18 19">
    <name type="scientific">Catalinimonas alkaloidigena</name>
    <dbReference type="NCBI Taxonomy" id="1075417"/>
    <lineage>
        <taxon>Bacteria</taxon>
        <taxon>Pseudomonadati</taxon>
        <taxon>Bacteroidota</taxon>
        <taxon>Cytophagia</taxon>
        <taxon>Cytophagales</taxon>
        <taxon>Catalimonadaceae</taxon>
        <taxon>Catalinimonas</taxon>
    </lineage>
</organism>
<feature type="binding site" evidence="14">
    <location>
        <begin position="235"/>
        <end position="242"/>
    </location>
    <ligand>
        <name>ATP</name>
        <dbReference type="ChEBI" id="CHEBI:30616"/>
    </ligand>
</feature>
<dbReference type="SMART" id="SM00382">
    <property type="entry name" value="AAA"/>
    <property type="match status" value="1"/>
</dbReference>
<dbReference type="InterPro" id="IPR050928">
    <property type="entry name" value="ATP-dep_Zn_Metalloprotease"/>
</dbReference>
<feature type="transmembrane region" description="Helical" evidence="14">
    <location>
        <begin position="20"/>
        <end position="38"/>
    </location>
</feature>
<keyword evidence="18" id="KW-0131">Cell cycle</keyword>
<dbReference type="GO" id="GO:0004176">
    <property type="term" value="F:ATP-dependent peptidase activity"/>
    <property type="evidence" value="ECO:0007669"/>
    <property type="project" value="InterPro"/>
</dbReference>
<comment type="subunit">
    <text evidence="14">Homohexamer.</text>
</comment>
<dbReference type="Pfam" id="PF01434">
    <property type="entry name" value="Peptidase_M41"/>
    <property type="match status" value="1"/>
</dbReference>